<proteinExistence type="predicted"/>
<evidence type="ECO:0000256" key="1">
    <source>
        <dbReference type="SAM" id="Phobius"/>
    </source>
</evidence>
<organism evidence="2 3">
    <name type="scientific">Bacillus spongiae</name>
    <dbReference type="NCBI Taxonomy" id="2683610"/>
    <lineage>
        <taxon>Bacteria</taxon>
        <taxon>Bacillati</taxon>
        <taxon>Bacillota</taxon>
        <taxon>Bacilli</taxon>
        <taxon>Bacillales</taxon>
        <taxon>Bacillaceae</taxon>
        <taxon>Bacillus</taxon>
    </lineage>
</organism>
<dbReference type="EMBL" id="JBBAXC010000010">
    <property type="protein sequence ID" value="MEI5908076.1"/>
    <property type="molecule type" value="Genomic_DNA"/>
</dbReference>
<evidence type="ECO:0000313" key="3">
    <source>
        <dbReference type="Proteomes" id="UP001312865"/>
    </source>
</evidence>
<keyword evidence="1" id="KW-0812">Transmembrane</keyword>
<keyword evidence="1" id="KW-0472">Membrane</keyword>
<evidence type="ECO:0000313" key="2">
    <source>
        <dbReference type="EMBL" id="MEI5908076.1"/>
    </source>
</evidence>
<evidence type="ECO:0008006" key="4">
    <source>
        <dbReference type="Google" id="ProtNLM"/>
    </source>
</evidence>
<dbReference type="RefSeq" id="WP_336587514.1">
    <property type="nucleotide sequence ID" value="NZ_JBBAXC010000010.1"/>
</dbReference>
<keyword evidence="3" id="KW-1185">Reference proteome</keyword>
<feature type="transmembrane region" description="Helical" evidence="1">
    <location>
        <begin position="5"/>
        <end position="23"/>
    </location>
</feature>
<dbReference type="Proteomes" id="UP001312865">
    <property type="component" value="Unassembled WGS sequence"/>
</dbReference>
<reference evidence="2 3" key="1">
    <citation type="journal article" date="2018" name="J. Microbiol.">
        <title>Bacillus spongiae sp. nov., isolated from sponge of Jeju Island.</title>
        <authorList>
            <person name="Lee G.E."/>
            <person name="Im W.T."/>
            <person name="Park J.S."/>
        </authorList>
    </citation>
    <scope>NUCLEOTIDE SEQUENCE [LARGE SCALE GENOMIC DNA]</scope>
    <source>
        <strain evidence="2 3">135PIL107-10</strain>
    </source>
</reference>
<name>A0ABU8HFD8_9BACI</name>
<sequence>MKKGWISIVGGFIVGFIISFFTLEYNGWTHIFLDSNGEVEKVINELDVNLLTNSFFIIIATAIVIYLLLSIIEKLIKFYNRREP</sequence>
<feature type="transmembrane region" description="Helical" evidence="1">
    <location>
        <begin position="54"/>
        <end position="72"/>
    </location>
</feature>
<protein>
    <recommendedName>
        <fullName evidence="4">DUF4321 domain-containing protein</fullName>
    </recommendedName>
</protein>
<keyword evidence="1" id="KW-1133">Transmembrane helix</keyword>
<comment type="caution">
    <text evidence="2">The sequence shown here is derived from an EMBL/GenBank/DDBJ whole genome shotgun (WGS) entry which is preliminary data.</text>
</comment>
<gene>
    <name evidence="2" type="ORF">WAK64_13530</name>
</gene>
<accession>A0ABU8HFD8</accession>